<proteinExistence type="predicted"/>
<protein>
    <submittedName>
        <fullName evidence="1">Uncharacterized protein</fullName>
    </submittedName>
</protein>
<accession>A0ABP6TBW1</accession>
<keyword evidence="2" id="KW-1185">Reference proteome</keyword>
<comment type="caution">
    <text evidence="1">The sequence shown here is derived from an EMBL/GenBank/DDBJ whole genome shotgun (WGS) entry which is preliminary data.</text>
</comment>
<organism evidence="1 2">
    <name type="scientific">Cryptosporangium minutisporangium</name>
    <dbReference type="NCBI Taxonomy" id="113569"/>
    <lineage>
        <taxon>Bacteria</taxon>
        <taxon>Bacillati</taxon>
        <taxon>Actinomycetota</taxon>
        <taxon>Actinomycetes</taxon>
        <taxon>Cryptosporangiales</taxon>
        <taxon>Cryptosporangiaceae</taxon>
        <taxon>Cryptosporangium</taxon>
    </lineage>
</organism>
<reference evidence="2" key="1">
    <citation type="journal article" date="2019" name="Int. J. Syst. Evol. Microbiol.">
        <title>The Global Catalogue of Microorganisms (GCM) 10K type strain sequencing project: providing services to taxonomists for standard genome sequencing and annotation.</title>
        <authorList>
            <consortium name="The Broad Institute Genomics Platform"/>
            <consortium name="The Broad Institute Genome Sequencing Center for Infectious Disease"/>
            <person name="Wu L."/>
            <person name="Ma J."/>
        </authorList>
    </citation>
    <scope>NUCLEOTIDE SEQUENCE [LARGE SCALE GENOMIC DNA]</scope>
    <source>
        <strain evidence="2">JCM 9458</strain>
    </source>
</reference>
<name>A0ABP6TBW1_9ACTN</name>
<sequence length="66" mass="7568">MHARIMDKHTLLDQELLEQHYITQINHAIATGREDLVSDLATQRDVELARSTPLRALLKRAAGHQR</sequence>
<evidence type="ECO:0000313" key="1">
    <source>
        <dbReference type="EMBL" id="GAA3398697.1"/>
    </source>
</evidence>
<gene>
    <name evidence="1" type="ORF">GCM10020369_82820</name>
</gene>
<dbReference type="EMBL" id="BAAAYN010000094">
    <property type="protein sequence ID" value="GAA3398697.1"/>
    <property type="molecule type" value="Genomic_DNA"/>
</dbReference>
<evidence type="ECO:0000313" key="2">
    <source>
        <dbReference type="Proteomes" id="UP001501676"/>
    </source>
</evidence>
<dbReference type="Proteomes" id="UP001501676">
    <property type="component" value="Unassembled WGS sequence"/>
</dbReference>